<accession>A0A7L7YQ64</accession>
<protein>
    <submittedName>
        <fullName evidence="2">Uncharacterized protein</fullName>
    </submittedName>
</protein>
<dbReference type="Proteomes" id="UP000516514">
    <property type="component" value="Chromosome"/>
</dbReference>
<dbReference type="AlphaFoldDB" id="A0A7L7YQ64"/>
<organism evidence="2 3">
    <name type="scientific">Candidatus Wolbachia massiliensis</name>
    <dbReference type="NCBI Taxonomy" id="1845000"/>
    <lineage>
        <taxon>Bacteria</taxon>
        <taxon>Pseudomonadati</taxon>
        <taxon>Pseudomonadota</taxon>
        <taxon>Alphaproteobacteria</taxon>
        <taxon>Rickettsiales</taxon>
        <taxon>Anaplasmataceae</taxon>
        <taxon>Wolbachieae</taxon>
        <taxon>Wolbachia</taxon>
    </lineage>
</organism>
<gene>
    <name evidence="2" type="ORF">ID128_03460</name>
</gene>
<keyword evidence="1" id="KW-1133">Transmembrane helix</keyword>
<keyword evidence="3" id="KW-1185">Reference proteome</keyword>
<dbReference type="EMBL" id="CP061738">
    <property type="protein sequence ID" value="QOD37896.1"/>
    <property type="molecule type" value="Genomic_DNA"/>
</dbReference>
<proteinExistence type="predicted"/>
<evidence type="ECO:0000313" key="2">
    <source>
        <dbReference type="EMBL" id="QOD37896.1"/>
    </source>
</evidence>
<dbReference type="RefSeq" id="WP_191110726.1">
    <property type="nucleotide sequence ID" value="NZ_CP061738.1"/>
</dbReference>
<sequence length="223" mass="24122">MSENKDTSSIWRGRNTVHIIKTGIEYTAALASLAAAITTVLIATNVIAVPESLALVSAIANPVGIAVLSIIAVYFLMQAISSHQQMHRNEEINETKTPTENAKTTTEIEGLIKNEVEAKTKDLATKAELNNKVDESDVDARLAKKADKTYVDNQLAKKADTDKLNAKVDKTALKEVQESVADLTNNLNAKLNSSDLKEKVKSLLEKPEVTAVLKKAISEEAPA</sequence>
<evidence type="ECO:0000313" key="3">
    <source>
        <dbReference type="Proteomes" id="UP000516514"/>
    </source>
</evidence>
<feature type="transmembrane region" description="Helical" evidence="1">
    <location>
        <begin position="28"/>
        <end position="48"/>
    </location>
</feature>
<dbReference type="KEGG" id="wms:ID128_03460"/>
<feature type="transmembrane region" description="Helical" evidence="1">
    <location>
        <begin position="54"/>
        <end position="77"/>
    </location>
</feature>
<evidence type="ECO:0000256" key="1">
    <source>
        <dbReference type="SAM" id="Phobius"/>
    </source>
</evidence>
<reference evidence="2 3" key="1">
    <citation type="submission" date="2020-09" db="EMBL/GenBank/DDBJ databases">
        <title>An Earliest Endosymbiont, Wolbachia massiliensis sp. nov., Strain PL13 From the Bed Bug (Cimex hemipterius), Type strain of a New supergroup T.</title>
        <authorList>
            <person name="Laidoudi Y."/>
            <person name="Levasseur A."/>
            <person name="Medkour H."/>
            <person name="Maaloum M."/>
            <person name="BenKhedher M."/>
            <person name="Sambou M."/>
            <person name="Bassene H."/>
            <person name="Davoust B."/>
            <person name="Fenollar F."/>
            <person name="Raoult D."/>
            <person name="Mediannikov O."/>
        </authorList>
    </citation>
    <scope>NUCLEOTIDE SEQUENCE [LARGE SCALE GENOMIC DNA]</scope>
    <source>
        <strain evidence="2 3">PL13</strain>
    </source>
</reference>
<keyword evidence="1" id="KW-0812">Transmembrane</keyword>
<keyword evidence="1" id="KW-0472">Membrane</keyword>
<name>A0A7L7YQ64_9RICK</name>